<dbReference type="UniPathway" id="UPA00148">
    <property type="reaction ID" value="UER00233"/>
</dbReference>
<sequence>MKISKVYTRTGDKGTTSLVGGVRVKKTNPRIEAYGTIDELSANLGLLIDYMKEGDERKFIVRIQHNLFVIGSYLATDQTKTELREFCMIDPTETEALEEAIDEALLNIPPLSGFILPGGCMAAAMAHICRTVCRRAERRILAVGEDTKVSPEILEYINRLSDYLFVLARKLNFVEGAREKLWKNNDK</sequence>
<protein>
    <recommendedName>
        <fullName evidence="6">Corrinoid adenosyltransferase</fullName>
        <ecNumber evidence="6">2.5.1.17</ecNumber>
    </recommendedName>
    <alternativeName>
        <fullName evidence="6">Cob(II)alamin adenosyltransferase</fullName>
    </alternativeName>
    <alternativeName>
        <fullName evidence="6">Cob(II)yrinic acid a,c-diamide adenosyltransferase</fullName>
    </alternativeName>
    <alternativeName>
        <fullName evidence="6">Cobinamide/cobalamin adenosyltransferase</fullName>
    </alternativeName>
</protein>
<evidence type="ECO:0000313" key="9">
    <source>
        <dbReference type="Proteomes" id="UP000004394"/>
    </source>
</evidence>
<dbReference type="InterPro" id="IPR036451">
    <property type="entry name" value="CblAdoTrfase-like_sf"/>
</dbReference>
<dbReference type="SUPFAM" id="SSF89028">
    <property type="entry name" value="Cobalamin adenosyltransferase-like"/>
    <property type="match status" value="1"/>
</dbReference>
<evidence type="ECO:0000256" key="6">
    <source>
        <dbReference type="RuleBase" id="RU366026"/>
    </source>
</evidence>
<accession>E0NQ70</accession>
<evidence type="ECO:0000259" key="7">
    <source>
        <dbReference type="Pfam" id="PF01923"/>
    </source>
</evidence>
<keyword evidence="3 6" id="KW-0808">Transferase</keyword>
<evidence type="ECO:0000256" key="3">
    <source>
        <dbReference type="ARBA" id="ARBA00022679"/>
    </source>
</evidence>
<evidence type="ECO:0000256" key="2">
    <source>
        <dbReference type="ARBA" id="ARBA00011233"/>
    </source>
</evidence>
<keyword evidence="4 6" id="KW-0547">Nucleotide-binding</keyword>
<proteinExistence type="inferred from homology"/>
<evidence type="ECO:0000256" key="5">
    <source>
        <dbReference type="ARBA" id="ARBA00022840"/>
    </source>
</evidence>
<reference evidence="8" key="1">
    <citation type="submission" date="2010-07" db="EMBL/GenBank/DDBJ databases">
        <authorList>
            <person name="Muzny D."/>
            <person name="Qin X."/>
            <person name="Deng J."/>
            <person name="Jiang H."/>
            <person name="Liu Y."/>
            <person name="Qu J."/>
            <person name="Song X.-Z."/>
            <person name="Zhang L."/>
            <person name="Thornton R."/>
            <person name="Coyle M."/>
            <person name="Francisco L."/>
            <person name="Jackson L."/>
            <person name="Javaid M."/>
            <person name="Korchina V."/>
            <person name="Kovar C."/>
            <person name="Mata R."/>
            <person name="Mathew T."/>
            <person name="Ngo R."/>
            <person name="Nguyen L."/>
            <person name="Nguyen N."/>
            <person name="Okwuonu G."/>
            <person name="Ongeri F."/>
            <person name="Pham C."/>
            <person name="Simmons D."/>
            <person name="Wilczek-Boney K."/>
            <person name="Hale W."/>
            <person name="Jakkamsetti A."/>
            <person name="Pham P."/>
            <person name="Ruth R."/>
            <person name="San Lucas F."/>
            <person name="Warren J."/>
            <person name="Zhang J."/>
            <person name="Zhao Z."/>
            <person name="Zhou C."/>
            <person name="Zhu D."/>
            <person name="Lee S."/>
            <person name="Bess C."/>
            <person name="Blankenburg K."/>
            <person name="Forbes L."/>
            <person name="Fu Q."/>
            <person name="Gubbala S."/>
            <person name="Hirani K."/>
            <person name="Jayaseelan J.C."/>
            <person name="Lara F."/>
            <person name="Munidasa M."/>
            <person name="Palculict T."/>
            <person name="Patil S."/>
            <person name="Pu L.-L."/>
            <person name="Saada N."/>
            <person name="Tang L."/>
            <person name="Weissenberger G."/>
            <person name="Zhu Y."/>
            <person name="Hemphill L."/>
            <person name="Shang Y."/>
            <person name="Youmans B."/>
            <person name="Ayvaz T."/>
            <person name="Ross M."/>
            <person name="Santibanez J."/>
            <person name="Aqrawi P."/>
            <person name="Gross S."/>
            <person name="Joshi V."/>
            <person name="Fowler G."/>
            <person name="Nazareth L."/>
            <person name="Reid J."/>
            <person name="Worley K."/>
            <person name="Petrosino J."/>
            <person name="Highlander S."/>
            <person name="Gibbs R."/>
        </authorList>
    </citation>
    <scope>NUCLEOTIDE SEQUENCE [LARGE SCALE GENOMIC DNA]</scope>
    <source>
        <strain evidence="8">DSM 16973</strain>
    </source>
</reference>
<comment type="subunit">
    <text evidence="2">Homotrimer.</text>
</comment>
<comment type="caution">
    <text evidence="8">The sequence shown here is derived from an EMBL/GenBank/DDBJ whole genome shotgun (WGS) entry which is preliminary data.</text>
</comment>
<evidence type="ECO:0000256" key="4">
    <source>
        <dbReference type="ARBA" id="ARBA00022741"/>
    </source>
</evidence>
<organism evidence="8 9">
    <name type="scientific">Hoylesella marshii DSM 16973 = JCM 13450</name>
    <dbReference type="NCBI Taxonomy" id="862515"/>
    <lineage>
        <taxon>Bacteria</taxon>
        <taxon>Pseudomonadati</taxon>
        <taxon>Bacteroidota</taxon>
        <taxon>Bacteroidia</taxon>
        <taxon>Bacteroidales</taxon>
        <taxon>Prevotellaceae</taxon>
        <taxon>Hoylesella</taxon>
    </lineage>
</organism>
<dbReference type="PANTHER" id="PTHR12213">
    <property type="entry name" value="CORRINOID ADENOSYLTRANSFERASE"/>
    <property type="match status" value="1"/>
</dbReference>
<name>E0NQ70_9BACT</name>
<dbReference type="Pfam" id="PF01923">
    <property type="entry name" value="Cob_adeno_trans"/>
    <property type="match status" value="1"/>
</dbReference>
<dbReference type="NCBIfam" id="TIGR00636">
    <property type="entry name" value="PduO_Nterm"/>
    <property type="match status" value="1"/>
</dbReference>
<dbReference type="GO" id="GO:0009236">
    <property type="term" value="P:cobalamin biosynthetic process"/>
    <property type="evidence" value="ECO:0007669"/>
    <property type="project" value="UniProtKB-UniRule"/>
</dbReference>
<dbReference type="Gene3D" id="1.20.1200.10">
    <property type="entry name" value="Cobalamin adenosyltransferase-like"/>
    <property type="match status" value="1"/>
</dbReference>
<dbReference type="eggNOG" id="COG2096">
    <property type="taxonomic scope" value="Bacteria"/>
</dbReference>
<comment type="catalytic activity">
    <reaction evidence="6">
        <text>2 cob(II)alamin + reduced [electron-transfer flavoprotein] + 2 ATP = 2 adenosylcob(III)alamin + 2 triphosphate + oxidized [electron-transfer flavoprotein] + 3 H(+)</text>
        <dbReference type="Rhea" id="RHEA:28671"/>
        <dbReference type="Rhea" id="RHEA-COMP:10685"/>
        <dbReference type="Rhea" id="RHEA-COMP:10686"/>
        <dbReference type="ChEBI" id="CHEBI:15378"/>
        <dbReference type="ChEBI" id="CHEBI:16304"/>
        <dbReference type="ChEBI" id="CHEBI:18036"/>
        <dbReference type="ChEBI" id="CHEBI:18408"/>
        <dbReference type="ChEBI" id="CHEBI:30616"/>
        <dbReference type="ChEBI" id="CHEBI:57692"/>
        <dbReference type="ChEBI" id="CHEBI:58307"/>
        <dbReference type="EC" id="2.5.1.17"/>
    </reaction>
</comment>
<gene>
    <name evidence="8" type="primary">mmab</name>
    <name evidence="8" type="ORF">HMPREF0658_0321</name>
</gene>
<dbReference type="FunFam" id="1.20.1200.10:FF:000001">
    <property type="entry name" value="Cob(I)yrinic acid a,c-diamide adenosyltransferase"/>
    <property type="match status" value="1"/>
</dbReference>
<keyword evidence="9" id="KW-1185">Reference proteome</keyword>
<comment type="similarity">
    <text evidence="1 6">Belongs to the Cob(I)alamin adenosyltransferase family.</text>
</comment>
<dbReference type="HOGENOM" id="CLU_083486_0_2_10"/>
<dbReference type="PANTHER" id="PTHR12213:SF0">
    <property type="entry name" value="CORRINOID ADENOSYLTRANSFERASE MMAB"/>
    <property type="match status" value="1"/>
</dbReference>
<dbReference type="GO" id="GO:0005524">
    <property type="term" value="F:ATP binding"/>
    <property type="evidence" value="ECO:0007669"/>
    <property type="project" value="UniProtKB-UniRule"/>
</dbReference>
<evidence type="ECO:0000313" key="8">
    <source>
        <dbReference type="EMBL" id="EFM02763.1"/>
    </source>
</evidence>
<keyword evidence="6" id="KW-0169">Cobalamin biosynthesis</keyword>
<evidence type="ECO:0000256" key="1">
    <source>
        <dbReference type="ARBA" id="ARBA00007487"/>
    </source>
</evidence>
<comment type="catalytic activity">
    <reaction evidence="6">
        <text>2 cob(II)yrinate a,c diamide + reduced [electron-transfer flavoprotein] + 2 ATP = 2 adenosylcob(III)yrinate a,c-diamide + 2 triphosphate + oxidized [electron-transfer flavoprotein] + 3 H(+)</text>
        <dbReference type="Rhea" id="RHEA:11528"/>
        <dbReference type="Rhea" id="RHEA-COMP:10685"/>
        <dbReference type="Rhea" id="RHEA-COMP:10686"/>
        <dbReference type="ChEBI" id="CHEBI:15378"/>
        <dbReference type="ChEBI" id="CHEBI:18036"/>
        <dbReference type="ChEBI" id="CHEBI:30616"/>
        <dbReference type="ChEBI" id="CHEBI:57692"/>
        <dbReference type="ChEBI" id="CHEBI:58307"/>
        <dbReference type="ChEBI" id="CHEBI:58503"/>
        <dbReference type="ChEBI" id="CHEBI:58537"/>
        <dbReference type="EC" id="2.5.1.17"/>
    </reaction>
</comment>
<dbReference type="OrthoDB" id="9778896at2"/>
<dbReference type="STRING" id="862515.HMPREF0658_0321"/>
<dbReference type="EC" id="2.5.1.17" evidence="6"/>
<dbReference type="InterPro" id="IPR029499">
    <property type="entry name" value="PduO-typ"/>
</dbReference>
<dbReference type="RefSeq" id="WP_006948054.1">
    <property type="nucleotide sequence ID" value="NZ_BAJI01000017.1"/>
</dbReference>
<comment type="pathway">
    <text evidence="6">Cofactor biosynthesis; adenosylcobalamin biosynthesis; adenosylcobalamin from cob(II)yrinate a,c-diamide: step 2/7.</text>
</comment>
<dbReference type="EMBL" id="AEEI01000012">
    <property type="protein sequence ID" value="EFM02763.1"/>
    <property type="molecule type" value="Genomic_DNA"/>
</dbReference>
<keyword evidence="5 6" id="KW-0067">ATP-binding</keyword>
<dbReference type="InterPro" id="IPR016030">
    <property type="entry name" value="CblAdoTrfase-like"/>
</dbReference>
<dbReference type="GO" id="GO:0008817">
    <property type="term" value="F:corrinoid adenosyltransferase activity"/>
    <property type="evidence" value="ECO:0007669"/>
    <property type="project" value="UniProtKB-UniRule"/>
</dbReference>
<dbReference type="AlphaFoldDB" id="E0NQ70"/>
<dbReference type="Proteomes" id="UP000004394">
    <property type="component" value="Unassembled WGS sequence"/>
</dbReference>
<feature type="domain" description="Cobalamin adenosyltransferase-like" evidence="7">
    <location>
        <begin position="6"/>
        <end position="170"/>
    </location>
</feature>